<dbReference type="GO" id="GO:0003676">
    <property type="term" value="F:nucleic acid binding"/>
    <property type="evidence" value="ECO:0007669"/>
    <property type="project" value="InterPro"/>
</dbReference>
<dbReference type="PANTHER" id="PTHR47074:SF48">
    <property type="entry name" value="POLYNUCLEOTIDYL TRANSFERASE, RIBONUCLEASE H-LIKE SUPERFAMILY PROTEIN"/>
    <property type="match status" value="1"/>
</dbReference>
<dbReference type="Proteomes" id="UP001289374">
    <property type="component" value="Unassembled WGS sequence"/>
</dbReference>
<evidence type="ECO:0000259" key="1">
    <source>
        <dbReference type="Pfam" id="PF13456"/>
    </source>
</evidence>
<protein>
    <recommendedName>
        <fullName evidence="1">RNase H type-1 domain-containing protein</fullName>
    </recommendedName>
</protein>
<dbReference type="InterPro" id="IPR036397">
    <property type="entry name" value="RNaseH_sf"/>
</dbReference>
<accession>A0AAE1X9D0</accession>
<comment type="caution">
    <text evidence="2">The sequence shown here is derived from an EMBL/GenBank/DDBJ whole genome shotgun (WGS) entry which is preliminary data.</text>
</comment>
<dbReference type="Gene3D" id="3.30.420.10">
    <property type="entry name" value="Ribonuclease H-like superfamily/Ribonuclease H"/>
    <property type="match status" value="1"/>
</dbReference>
<dbReference type="InterPro" id="IPR002156">
    <property type="entry name" value="RNaseH_domain"/>
</dbReference>
<proteinExistence type="predicted"/>
<reference evidence="2" key="2">
    <citation type="journal article" date="2024" name="Plant">
        <title>Genomic evolution and insights into agronomic trait innovations of Sesamum species.</title>
        <authorList>
            <person name="Miao H."/>
            <person name="Wang L."/>
            <person name="Qu L."/>
            <person name="Liu H."/>
            <person name="Sun Y."/>
            <person name="Le M."/>
            <person name="Wang Q."/>
            <person name="Wei S."/>
            <person name="Zheng Y."/>
            <person name="Lin W."/>
            <person name="Duan Y."/>
            <person name="Cao H."/>
            <person name="Xiong S."/>
            <person name="Wang X."/>
            <person name="Wei L."/>
            <person name="Li C."/>
            <person name="Ma Q."/>
            <person name="Ju M."/>
            <person name="Zhao R."/>
            <person name="Li G."/>
            <person name="Mu C."/>
            <person name="Tian Q."/>
            <person name="Mei H."/>
            <person name="Zhang T."/>
            <person name="Gao T."/>
            <person name="Zhang H."/>
        </authorList>
    </citation>
    <scope>NUCLEOTIDE SEQUENCE</scope>
    <source>
        <strain evidence="2">K16</strain>
    </source>
</reference>
<dbReference type="CDD" id="cd06222">
    <property type="entry name" value="RNase_H_like"/>
    <property type="match status" value="1"/>
</dbReference>
<gene>
    <name evidence="2" type="ORF">Sango_0351900</name>
</gene>
<dbReference type="SUPFAM" id="SSF53098">
    <property type="entry name" value="Ribonuclease H-like"/>
    <property type="match status" value="1"/>
</dbReference>
<dbReference type="InterPro" id="IPR052929">
    <property type="entry name" value="RNase_H-like_EbsB-rel"/>
</dbReference>
<evidence type="ECO:0000313" key="3">
    <source>
        <dbReference type="Proteomes" id="UP001289374"/>
    </source>
</evidence>
<dbReference type="AlphaFoldDB" id="A0AAE1X9D0"/>
<reference evidence="2" key="1">
    <citation type="submission" date="2020-06" db="EMBL/GenBank/DDBJ databases">
        <authorList>
            <person name="Li T."/>
            <person name="Hu X."/>
            <person name="Zhang T."/>
            <person name="Song X."/>
            <person name="Zhang H."/>
            <person name="Dai N."/>
            <person name="Sheng W."/>
            <person name="Hou X."/>
            <person name="Wei L."/>
        </authorList>
    </citation>
    <scope>NUCLEOTIDE SEQUENCE</scope>
    <source>
        <strain evidence="2">K16</strain>
        <tissue evidence="2">Leaf</tissue>
    </source>
</reference>
<dbReference type="InterPro" id="IPR044730">
    <property type="entry name" value="RNase_H-like_dom_plant"/>
</dbReference>
<dbReference type="Pfam" id="PF13456">
    <property type="entry name" value="RVT_3"/>
    <property type="match status" value="1"/>
</dbReference>
<sequence>MALKLDVSKAFDKVEWSFLEQNPSVLYYRMRTGGGPHPGLTVCRVAFSKNTEEEVCQVITAELTIRRENKMELYLGLRSRVSHSKRDLFATIWDSFGVRSQAGTRSLSLRQGRRLGVPTTSLVQPRHVGQTLVASFALSGVYSRVLKARYFRTGDVFSATLGSHLSFTWRSIMAAQSLFRAGVDGGQVWGLTPFHLPTAQPGSVGFREWLLTGSARMDDNEFRDVPEPVSKWLAPHPGYIKINFDGATFRKGRELGVGVFARGNSGECLAWISKKLYILGDGEMAKALAARNAVLLAIRKEWPLVIFEGDNAIVISKILSPESDLSVIGPIVIDIRSFISRFHSCSFQFVSRACNVVAHTLAQSATG</sequence>
<keyword evidence="3" id="KW-1185">Reference proteome</keyword>
<dbReference type="EMBL" id="JACGWL010000002">
    <property type="protein sequence ID" value="KAK4407709.1"/>
    <property type="molecule type" value="Genomic_DNA"/>
</dbReference>
<dbReference type="InterPro" id="IPR012337">
    <property type="entry name" value="RNaseH-like_sf"/>
</dbReference>
<feature type="domain" description="RNase H type-1" evidence="1">
    <location>
        <begin position="243"/>
        <end position="365"/>
    </location>
</feature>
<evidence type="ECO:0000313" key="2">
    <source>
        <dbReference type="EMBL" id="KAK4407709.1"/>
    </source>
</evidence>
<organism evidence="2 3">
    <name type="scientific">Sesamum angolense</name>
    <dbReference type="NCBI Taxonomy" id="2727404"/>
    <lineage>
        <taxon>Eukaryota</taxon>
        <taxon>Viridiplantae</taxon>
        <taxon>Streptophyta</taxon>
        <taxon>Embryophyta</taxon>
        <taxon>Tracheophyta</taxon>
        <taxon>Spermatophyta</taxon>
        <taxon>Magnoliopsida</taxon>
        <taxon>eudicotyledons</taxon>
        <taxon>Gunneridae</taxon>
        <taxon>Pentapetalae</taxon>
        <taxon>asterids</taxon>
        <taxon>lamiids</taxon>
        <taxon>Lamiales</taxon>
        <taxon>Pedaliaceae</taxon>
        <taxon>Sesamum</taxon>
    </lineage>
</organism>
<dbReference type="GO" id="GO:0004523">
    <property type="term" value="F:RNA-DNA hybrid ribonuclease activity"/>
    <property type="evidence" value="ECO:0007669"/>
    <property type="project" value="InterPro"/>
</dbReference>
<dbReference type="PANTHER" id="PTHR47074">
    <property type="entry name" value="BNAC02G40300D PROTEIN"/>
    <property type="match status" value="1"/>
</dbReference>
<name>A0AAE1X9D0_9LAMI</name>